<sequence>MSGLLPARVSQEAFDEVVKENMEDFEMSPPEAVEDAMKQFKVQGVNLDNLDLSVPTDENRAERSKFIAATELLDGVVDSDSGDVNLKTCGQPVAALKDALMTVNDFCGPDHANAKIYRSLLVTNAAIYTLMSFLGVEGDGKVELLEVVVKCLKTVIRESMELRDAFIAQARCCTLLEAHSDNASLTTNLLALIKVSCKGVENNKGYFMKADGAKRVMDAMKKYDGSDANVLGEACFVVNVMCKFDDFRKEMSSAHENAKTFNLLGVIPALLRITDYSLKDENTRLAVAAMNGVRVLAVNDEIVQSIVACGLLKRVKVMLDKYLHDAMLCSAAIGVYRNISGNDQIKTTLVKDGSLVQMLKAMKAHQDSVSIAEHGCGALAAMALRIPENVERIMQEDGAGHLVVAMKRHPKAVLVQRQGCLAIRNIIARNQDFKENLMELGIEKVLKDAGRYQGAVDEAYAALRDLGLKASVTKFDGETGKIVKTEMFGEKKANFNKSTLASNEIDQRIDENAKPANQCVRGGF</sequence>
<accession>A0A9W7FE71</accession>
<dbReference type="Proteomes" id="UP001165082">
    <property type="component" value="Unassembled WGS sequence"/>
</dbReference>
<name>A0A9W7FE71_9STRA</name>
<keyword evidence="1" id="KW-0677">Repeat</keyword>
<keyword evidence="3" id="KW-1185">Reference proteome</keyword>
<dbReference type="PANTHER" id="PTHR22895:SF0">
    <property type="entry name" value="ARMADILLO REPEAT-CONTAINING PROTEIN 6"/>
    <property type="match status" value="1"/>
</dbReference>
<dbReference type="SUPFAM" id="SSF48371">
    <property type="entry name" value="ARM repeat"/>
    <property type="match status" value="1"/>
</dbReference>
<evidence type="ECO:0000313" key="3">
    <source>
        <dbReference type="Proteomes" id="UP001165082"/>
    </source>
</evidence>
<comment type="caution">
    <text evidence="2">The sequence shown here is derived from an EMBL/GenBank/DDBJ whole genome shotgun (WGS) entry which is preliminary data.</text>
</comment>
<dbReference type="OrthoDB" id="449062at2759"/>
<evidence type="ECO:0008006" key="4">
    <source>
        <dbReference type="Google" id="ProtNLM"/>
    </source>
</evidence>
<dbReference type="Gene3D" id="1.25.10.10">
    <property type="entry name" value="Leucine-rich Repeat Variant"/>
    <property type="match status" value="2"/>
</dbReference>
<dbReference type="InterPro" id="IPR011989">
    <property type="entry name" value="ARM-like"/>
</dbReference>
<evidence type="ECO:0000256" key="1">
    <source>
        <dbReference type="ARBA" id="ARBA00022737"/>
    </source>
</evidence>
<evidence type="ECO:0000313" key="2">
    <source>
        <dbReference type="EMBL" id="GMI10454.1"/>
    </source>
</evidence>
<dbReference type="PANTHER" id="PTHR22895">
    <property type="entry name" value="ARMADILLO REPEAT-CONTAINING PROTEIN 6"/>
    <property type="match status" value="1"/>
</dbReference>
<proteinExistence type="predicted"/>
<organism evidence="2 3">
    <name type="scientific">Triparma retinervis</name>
    <dbReference type="NCBI Taxonomy" id="2557542"/>
    <lineage>
        <taxon>Eukaryota</taxon>
        <taxon>Sar</taxon>
        <taxon>Stramenopiles</taxon>
        <taxon>Ochrophyta</taxon>
        <taxon>Bolidophyceae</taxon>
        <taxon>Parmales</taxon>
        <taxon>Triparmaceae</taxon>
        <taxon>Triparma</taxon>
    </lineage>
</organism>
<dbReference type="InterPro" id="IPR016024">
    <property type="entry name" value="ARM-type_fold"/>
</dbReference>
<protein>
    <recommendedName>
        <fullName evidence="4">Armadillo repeat-containing protein 6</fullName>
    </recommendedName>
</protein>
<reference evidence="2" key="1">
    <citation type="submission" date="2022-07" db="EMBL/GenBank/DDBJ databases">
        <title>Genome analysis of Parmales, a sister group of diatoms, reveals the evolutionary specialization of diatoms from phago-mixotrophs to photoautotrophs.</title>
        <authorList>
            <person name="Ban H."/>
            <person name="Sato S."/>
            <person name="Yoshikawa S."/>
            <person name="Kazumasa Y."/>
            <person name="Nakamura Y."/>
            <person name="Ichinomiya M."/>
            <person name="Saitoh K."/>
            <person name="Sato N."/>
            <person name="Blanc-Mathieu R."/>
            <person name="Endo H."/>
            <person name="Kuwata A."/>
            <person name="Ogata H."/>
        </authorList>
    </citation>
    <scope>NUCLEOTIDE SEQUENCE</scope>
</reference>
<dbReference type="AlphaFoldDB" id="A0A9W7FE71"/>
<dbReference type="EMBL" id="BRXZ01000375">
    <property type="protein sequence ID" value="GMI10454.1"/>
    <property type="molecule type" value="Genomic_DNA"/>
</dbReference>
<gene>
    <name evidence="2" type="ORF">TrRE_jg7196</name>
</gene>